<name>A0A9P6WRU9_RHIOR</name>
<proteinExistence type="predicted"/>
<organism evidence="2 3">
    <name type="scientific">Rhizopus oryzae</name>
    <name type="common">Mucormycosis agent</name>
    <name type="synonym">Rhizopus arrhizus var. delemar</name>
    <dbReference type="NCBI Taxonomy" id="64495"/>
    <lineage>
        <taxon>Eukaryota</taxon>
        <taxon>Fungi</taxon>
        <taxon>Fungi incertae sedis</taxon>
        <taxon>Mucoromycota</taxon>
        <taxon>Mucoromycotina</taxon>
        <taxon>Mucoromycetes</taxon>
        <taxon>Mucorales</taxon>
        <taxon>Mucorineae</taxon>
        <taxon>Rhizopodaceae</taxon>
        <taxon>Rhizopus</taxon>
    </lineage>
</organism>
<feature type="compositionally biased region" description="Polar residues" evidence="1">
    <location>
        <begin position="17"/>
        <end position="27"/>
    </location>
</feature>
<feature type="region of interest" description="Disordered" evidence="1">
    <location>
        <begin position="74"/>
        <end position="110"/>
    </location>
</feature>
<feature type="compositionally biased region" description="Polar residues" evidence="1">
    <location>
        <begin position="101"/>
        <end position="110"/>
    </location>
</feature>
<evidence type="ECO:0000313" key="2">
    <source>
        <dbReference type="EMBL" id="KAG1273661.1"/>
    </source>
</evidence>
<reference evidence="2" key="1">
    <citation type="journal article" date="2020" name="Microb. Genom.">
        <title>Genetic diversity of clinical and environmental Mucorales isolates obtained from an investigation of mucormycosis cases among solid organ transplant recipients.</title>
        <authorList>
            <person name="Nguyen M.H."/>
            <person name="Kaul D."/>
            <person name="Muto C."/>
            <person name="Cheng S.J."/>
            <person name="Richter R.A."/>
            <person name="Bruno V.M."/>
            <person name="Liu G."/>
            <person name="Beyhan S."/>
            <person name="Sundermann A.J."/>
            <person name="Mounaud S."/>
            <person name="Pasculle A.W."/>
            <person name="Nierman W.C."/>
            <person name="Driscoll E."/>
            <person name="Cumbie R."/>
            <person name="Clancy C.J."/>
            <person name="Dupont C.L."/>
        </authorList>
    </citation>
    <scope>NUCLEOTIDE SEQUENCE</scope>
    <source>
        <strain evidence="2">GL11</strain>
    </source>
</reference>
<dbReference type="EMBL" id="JAANQT010012590">
    <property type="protein sequence ID" value="KAG1273661.1"/>
    <property type="molecule type" value="Genomic_DNA"/>
</dbReference>
<dbReference type="AlphaFoldDB" id="A0A9P6WRU9"/>
<protein>
    <submittedName>
        <fullName evidence="2">Uncharacterized protein</fullName>
    </submittedName>
</protein>
<accession>A0A9P6WRU9</accession>
<gene>
    <name evidence="2" type="ORF">G6F64_015300</name>
</gene>
<dbReference type="Proteomes" id="UP000716291">
    <property type="component" value="Unassembled WGS sequence"/>
</dbReference>
<evidence type="ECO:0000313" key="3">
    <source>
        <dbReference type="Proteomes" id="UP000716291"/>
    </source>
</evidence>
<keyword evidence="3" id="KW-1185">Reference proteome</keyword>
<comment type="caution">
    <text evidence="2">The sequence shown here is derived from an EMBL/GenBank/DDBJ whole genome shotgun (WGS) entry which is preliminary data.</text>
</comment>
<evidence type="ECO:0000256" key="1">
    <source>
        <dbReference type="SAM" id="MobiDB-lite"/>
    </source>
</evidence>
<feature type="region of interest" description="Disordered" evidence="1">
    <location>
        <begin position="1"/>
        <end position="47"/>
    </location>
</feature>
<sequence>MPARFQPRSVDRLASVMASTDVTSSPSVPRGKDEGGAGGTEARPPTLNVTIKASAAATGSKAQNASRQWPVWAKMPPLAGPHKVATPHMPATSAMARDQRGASNTSRISA</sequence>